<dbReference type="SUPFAM" id="SSF56176">
    <property type="entry name" value="FAD-binding/transporter-associated domain-like"/>
    <property type="match status" value="1"/>
</dbReference>
<dbReference type="Pfam" id="PF01565">
    <property type="entry name" value="FAD_binding_4"/>
    <property type="match status" value="1"/>
</dbReference>
<accession>A0A022VZS2</accession>
<keyword evidence="2" id="KW-0285">Flavoprotein</keyword>
<evidence type="ECO:0000256" key="1">
    <source>
        <dbReference type="ARBA" id="ARBA00005466"/>
    </source>
</evidence>
<gene>
    <name evidence="6" type="ORF">H103_05100</name>
</gene>
<dbReference type="GO" id="GO:0071949">
    <property type="term" value="F:FAD binding"/>
    <property type="evidence" value="ECO:0007669"/>
    <property type="project" value="InterPro"/>
</dbReference>
<protein>
    <recommendedName>
        <fullName evidence="5">FAD-binding PCMH-type domain-containing protein</fullName>
    </recommendedName>
</protein>
<dbReference type="InterPro" id="IPR050416">
    <property type="entry name" value="FAD-linked_Oxidoreductase"/>
</dbReference>
<dbReference type="PANTHER" id="PTHR42973">
    <property type="entry name" value="BINDING OXIDOREDUCTASE, PUTATIVE (AFU_ORTHOLOGUE AFUA_1G17690)-RELATED"/>
    <property type="match status" value="1"/>
</dbReference>
<evidence type="ECO:0000259" key="5">
    <source>
        <dbReference type="PROSITE" id="PS51387"/>
    </source>
</evidence>
<dbReference type="InterPro" id="IPR016169">
    <property type="entry name" value="FAD-bd_PCMH_sub2"/>
</dbReference>
<proteinExistence type="inferred from homology"/>
<keyword evidence="4" id="KW-0560">Oxidoreductase</keyword>
<evidence type="ECO:0000256" key="4">
    <source>
        <dbReference type="ARBA" id="ARBA00023002"/>
    </source>
</evidence>
<evidence type="ECO:0000256" key="2">
    <source>
        <dbReference type="ARBA" id="ARBA00022630"/>
    </source>
</evidence>
<dbReference type="InterPro" id="IPR016167">
    <property type="entry name" value="FAD-bd_PCMH_sub1"/>
</dbReference>
<dbReference type="Gene3D" id="3.40.462.20">
    <property type="match status" value="1"/>
</dbReference>
<dbReference type="PANTHER" id="PTHR42973:SF7">
    <property type="entry name" value="FAD-BINDING PCMH-TYPE DOMAIN-CONTAINING PROTEIN"/>
    <property type="match status" value="1"/>
</dbReference>
<feature type="domain" description="FAD-binding PCMH-type" evidence="5">
    <location>
        <begin position="115"/>
        <end position="288"/>
    </location>
</feature>
<dbReference type="Gene3D" id="3.30.43.10">
    <property type="entry name" value="Uridine Diphospho-n-acetylenolpyruvylglucosamine Reductase, domain 2"/>
    <property type="match status" value="1"/>
</dbReference>
<organism evidence="6">
    <name type="scientific">Trichophyton rubrum CBS 288.86</name>
    <dbReference type="NCBI Taxonomy" id="1215330"/>
    <lineage>
        <taxon>Eukaryota</taxon>
        <taxon>Fungi</taxon>
        <taxon>Dikarya</taxon>
        <taxon>Ascomycota</taxon>
        <taxon>Pezizomycotina</taxon>
        <taxon>Eurotiomycetes</taxon>
        <taxon>Eurotiomycetidae</taxon>
        <taxon>Onygenales</taxon>
        <taxon>Arthrodermataceae</taxon>
        <taxon>Trichophyton</taxon>
    </lineage>
</organism>
<dbReference type="InterPro" id="IPR016166">
    <property type="entry name" value="FAD-bd_PCMH"/>
</dbReference>
<dbReference type="PROSITE" id="PS51387">
    <property type="entry name" value="FAD_PCMH"/>
    <property type="match status" value="1"/>
</dbReference>
<reference evidence="6" key="1">
    <citation type="submission" date="2014-02" db="EMBL/GenBank/DDBJ databases">
        <title>The Genome Sequence of Trichophyton rubrum (morphotype fischeri) CBS 288.86.</title>
        <authorList>
            <consortium name="The Broad Institute Genomics Platform"/>
            <person name="Cuomo C.A."/>
            <person name="White T.C."/>
            <person name="Graser Y."/>
            <person name="Martinez-Rossi N."/>
            <person name="Heitman J."/>
            <person name="Young S.K."/>
            <person name="Zeng Q."/>
            <person name="Gargeya S."/>
            <person name="Abouelleil A."/>
            <person name="Alvarado L."/>
            <person name="Chapman S.B."/>
            <person name="Gainer-Dewar J."/>
            <person name="Goldberg J."/>
            <person name="Griggs A."/>
            <person name="Gujja S."/>
            <person name="Hansen M."/>
            <person name="Howarth C."/>
            <person name="Imamovic A."/>
            <person name="Larimer J."/>
            <person name="Martinez D."/>
            <person name="Murphy C."/>
            <person name="Pearson M.D."/>
            <person name="Persinoti G."/>
            <person name="Poon T."/>
            <person name="Priest M."/>
            <person name="Roberts A.D."/>
            <person name="Saif S."/>
            <person name="Shea T.D."/>
            <person name="Sykes S.N."/>
            <person name="Wortman J."/>
            <person name="Nusbaum C."/>
            <person name="Birren B."/>
        </authorList>
    </citation>
    <scope>NUCLEOTIDE SEQUENCE [LARGE SCALE GENOMIC DNA]</scope>
    <source>
        <strain evidence="6">CBS 288.86</strain>
    </source>
</reference>
<dbReference type="InterPro" id="IPR012951">
    <property type="entry name" value="BBE"/>
</dbReference>
<dbReference type="EMBL" id="KK207865">
    <property type="protein sequence ID" value="EZF51595.1"/>
    <property type="molecule type" value="Genomic_DNA"/>
</dbReference>
<name>A0A022VZS2_TRIRU</name>
<evidence type="ECO:0000313" key="6">
    <source>
        <dbReference type="EMBL" id="EZF51595.1"/>
    </source>
</evidence>
<dbReference type="Gene3D" id="3.30.465.10">
    <property type="match status" value="1"/>
</dbReference>
<dbReference type="Proteomes" id="UP000023758">
    <property type="component" value="Unassembled WGS sequence"/>
</dbReference>
<dbReference type="GO" id="GO:0016491">
    <property type="term" value="F:oxidoreductase activity"/>
    <property type="evidence" value="ECO:0007669"/>
    <property type="project" value="UniProtKB-KW"/>
</dbReference>
<keyword evidence="3" id="KW-0274">FAD</keyword>
<comment type="similarity">
    <text evidence="1">Belongs to the oxygen-dependent FAD-linked oxidoreductase family.</text>
</comment>
<dbReference type="Pfam" id="PF08031">
    <property type="entry name" value="BBE"/>
    <property type="match status" value="1"/>
</dbReference>
<dbReference type="InterPro" id="IPR036318">
    <property type="entry name" value="FAD-bd_PCMH-like_sf"/>
</dbReference>
<dbReference type="AlphaFoldDB" id="A0A022VZS2"/>
<evidence type="ECO:0000256" key="3">
    <source>
        <dbReference type="ARBA" id="ARBA00022827"/>
    </source>
</evidence>
<dbReference type="InterPro" id="IPR006094">
    <property type="entry name" value="Oxid_FAD_bind_N"/>
</dbReference>
<sequence length="534" mass="58284">MLCVRLVATRTVVQRCISISSHYRPRLVVKPQAYKHRTSYIRTIHIDKPSSMLTLAPFSSTAEHRQEPTPFDPAIDAQGAEPIIQTLKSLDSSLKLYTRSSPHYECLRGCFNKLVTARPLVICRPVTVEQVQLIVRAVSDLANGDGCPPLAIRGGGHDVWGRGCIADSVTIDVRELDTATLAEDKQSVTVGGGILSGSLVGFLNTHGLCTSNGTAADVGWTGWAVWGGYGPFNDYLGLGVDNILAAKVVLADSTLAEAKPESDLLWAIRGAGGNFGAIVEVTVKVYHIPTILGGFIVFKWEETRQALYRLQELLDKGVPDALGIQIGFNRSKIGLGMSFIYTWADSGNLDEGKKWLETLKQLATVVVDTTTETTFKDFQAMTTKPFKDPTNVCSRSVSIPRFTPETVEVLLKYIEAIPMGGRYNVLSHVGHGKGTQPNSTTCFGTREPHILFHINAPVADGADSIGKAQSWVDGLMADIKGTGQALKPVYVSFMGTDEETHDSFGRNWKRLQELKGSLDKKNLFRFAQPMLGKM</sequence>
<dbReference type="SMR" id="A0A022VZS2"/>
<dbReference type="OrthoDB" id="363185at2759"/>
<dbReference type="HOGENOM" id="CLU_018354_10_0_1"/>